<protein>
    <submittedName>
        <fullName evidence="1">Uncharacterized protein</fullName>
    </submittedName>
</protein>
<organism evidence="1 2">
    <name type="scientific">Coemansia nantahalensis</name>
    <dbReference type="NCBI Taxonomy" id="2789366"/>
    <lineage>
        <taxon>Eukaryota</taxon>
        <taxon>Fungi</taxon>
        <taxon>Fungi incertae sedis</taxon>
        <taxon>Zoopagomycota</taxon>
        <taxon>Kickxellomycotina</taxon>
        <taxon>Kickxellomycetes</taxon>
        <taxon>Kickxellales</taxon>
        <taxon>Kickxellaceae</taxon>
        <taxon>Coemansia</taxon>
    </lineage>
</organism>
<comment type="caution">
    <text evidence="1">The sequence shown here is derived from an EMBL/GenBank/DDBJ whole genome shotgun (WGS) entry which is preliminary data.</text>
</comment>
<dbReference type="Proteomes" id="UP001140234">
    <property type="component" value="Unassembled WGS sequence"/>
</dbReference>
<name>A0ACC1JPG5_9FUNG</name>
<reference evidence="1" key="1">
    <citation type="submission" date="2022-07" db="EMBL/GenBank/DDBJ databases">
        <title>Phylogenomic reconstructions and comparative analyses of Kickxellomycotina fungi.</title>
        <authorList>
            <person name="Reynolds N.K."/>
            <person name="Stajich J.E."/>
            <person name="Barry K."/>
            <person name="Grigoriev I.V."/>
            <person name="Crous P."/>
            <person name="Smith M.E."/>
        </authorList>
    </citation>
    <scope>NUCLEOTIDE SEQUENCE</scope>
    <source>
        <strain evidence="1">CBS 109366</strain>
    </source>
</reference>
<accession>A0ACC1JPG5</accession>
<keyword evidence="2" id="KW-1185">Reference proteome</keyword>
<gene>
    <name evidence="1" type="ORF">IWQ57_005151</name>
</gene>
<sequence>MPRREFPGDPRRDADVVPYQPAVSSSEGSVYYLVSFASAMGALFLKSKWIGWVALYASLLSVFSDRASASASGGSSRFSTVTLALTSLTMTYMPELLALLKIGGAAGGSAGGAAQ</sequence>
<proteinExistence type="predicted"/>
<evidence type="ECO:0000313" key="1">
    <source>
        <dbReference type="EMBL" id="KAJ2764479.1"/>
    </source>
</evidence>
<evidence type="ECO:0000313" key="2">
    <source>
        <dbReference type="Proteomes" id="UP001140234"/>
    </source>
</evidence>
<dbReference type="EMBL" id="JANBUJ010002334">
    <property type="protein sequence ID" value="KAJ2764479.1"/>
    <property type="molecule type" value="Genomic_DNA"/>
</dbReference>